<dbReference type="KEGG" id="pstg:E8M01_16275"/>
<evidence type="ECO:0000313" key="1">
    <source>
        <dbReference type="EMBL" id="QCI65625.1"/>
    </source>
</evidence>
<reference evidence="1 2" key="1">
    <citation type="submission" date="2019-04" db="EMBL/GenBank/DDBJ databases">
        <title>Phreatobacter aquaticus sp. nov.</title>
        <authorList>
            <person name="Choi A."/>
        </authorList>
    </citation>
    <scope>NUCLEOTIDE SEQUENCE [LARGE SCALE GENOMIC DNA]</scope>
    <source>
        <strain evidence="1 2">KCTC 52518</strain>
    </source>
</reference>
<keyword evidence="2" id="KW-1185">Reference proteome</keyword>
<sequence length="86" mass="9373">MAGWIEHVTGPAERWDHLAYRYYGDANRFGPIIRENQHLFVGATSGGVASPVPTVLPDGQALRIPVLDPDPIATDLLPPWKRGDAA</sequence>
<proteinExistence type="predicted"/>
<organism evidence="1 2">
    <name type="scientific">Phreatobacter stygius</name>
    <dbReference type="NCBI Taxonomy" id="1940610"/>
    <lineage>
        <taxon>Bacteria</taxon>
        <taxon>Pseudomonadati</taxon>
        <taxon>Pseudomonadota</taxon>
        <taxon>Alphaproteobacteria</taxon>
        <taxon>Hyphomicrobiales</taxon>
        <taxon>Phreatobacteraceae</taxon>
        <taxon>Phreatobacter</taxon>
    </lineage>
</organism>
<dbReference type="RefSeq" id="WP_136961071.1">
    <property type="nucleotide sequence ID" value="NZ_CP039690.1"/>
</dbReference>
<protein>
    <submittedName>
        <fullName evidence="1">Uncharacterized protein</fullName>
    </submittedName>
</protein>
<dbReference type="AlphaFoldDB" id="A0A4D7B2V4"/>
<dbReference type="OrthoDB" id="8602627at2"/>
<accession>A0A4D7B2V4</accession>
<name>A0A4D7B2V4_9HYPH</name>
<dbReference type="Proteomes" id="UP000298781">
    <property type="component" value="Chromosome"/>
</dbReference>
<dbReference type="EMBL" id="CP039690">
    <property type="protein sequence ID" value="QCI65625.1"/>
    <property type="molecule type" value="Genomic_DNA"/>
</dbReference>
<gene>
    <name evidence="1" type="ORF">E8M01_16275</name>
</gene>
<evidence type="ECO:0000313" key="2">
    <source>
        <dbReference type="Proteomes" id="UP000298781"/>
    </source>
</evidence>